<dbReference type="InterPro" id="IPR009034">
    <property type="entry name" value="Dockerin_dom_fun_sf"/>
</dbReference>
<keyword evidence="2" id="KW-0677">Repeat</keyword>
<name>A0A1Y1UZX8_9FUNG</name>
<gene>
    <name evidence="5" type="ORF">BCR36DRAFT_271230</name>
</gene>
<feature type="non-terminal residue" evidence="5">
    <location>
        <position position="1"/>
    </location>
</feature>
<comment type="caution">
    <text evidence="5">The sequence shown here is derived from an EMBL/GenBank/DDBJ whole genome shotgun (WGS) entry which is preliminary data.</text>
</comment>
<dbReference type="Pfam" id="PF02013">
    <property type="entry name" value="CBM_10"/>
    <property type="match status" value="2"/>
</dbReference>
<feature type="non-terminal residue" evidence="5">
    <location>
        <position position="81"/>
    </location>
</feature>
<feature type="domain" description="CBM10" evidence="4">
    <location>
        <begin position="46"/>
        <end position="81"/>
    </location>
</feature>
<dbReference type="GO" id="GO:0016787">
    <property type="term" value="F:hydrolase activity"/>
    <property type="evidence" value="ECO:0007669"/>
    <property type="project" value="UniProtKB-KW"/>
</dbReference>
<dbReference type="InterPro" id="IPR002883">
    <property type="entry name" value="CBM10/Dockerin_dom"/>
</dbReference>
<keyword evidence="3" id="KW-0378">Hydrolase</keyword>
<evidence type="ECO:0000313" key="6">
    <source>
        <dbReference type="Proteomes" id="UP000193719"/>
    </source>
</evidence>
<protein>
    <recommendedName>
        <fullName evidence="4">CBM10 domain-containing protein</fullName>
    </recommendedName>
</protein>
<organism evidence="5 6">
    <name type="scientific">Piromyces finnis</name>
    <dbReference type="NCBI Taxonomy" id="1754191"/>
    <lineage>
        <taxon>Eukaryota</taxon>
        <taxon>Fungi</taxon>
        <taxon>Fungi incertae sedis</taxon>
        <taxon>Chytridiomycota</taxon>
        <taxon>Chytridiomycota incertae sedis</taxon>
        <taxon>Neocallimastigomycetes</taxon>
        <taxon>Neocallimastigales</taxon>
        <taxon>Neocallimastigaceae</taxon>
        <taxon>Piromyces</taxon>
    </lineage>
</organism>
<dbReference type="Proteomes" id="UP000193719">
    <property type="component" value="Unassembled WGS sequence"/>
</dbReference>
<sequence>CWALAYGYPCCKETTTVLSTDESGTWGYENNTWCGIEDLYEENKDDCWASLLGYPCCESNIVYEVDEYGTWGYEFGHWCGI</sequence>
<keyword evidence="6" id="KW-1185">Reference proteome</keyword>
<dbReference type="PROSITE" id="PS51763">
    <property type="entry name" value="CBM10"/>
    <property type="match status" value="2"/>
</dbReference>
<keyword evidence="1" id="KW-0732">Signal</keyword>
<reference evidence="5 6" key="2">
    <citation type="submission" date="2016-08" db="EMBL/GenBank/DDBJ databases">
        <title>Pervasive Adenine N6-methylation of Active Genes in Fungi.</title>
        <authorList>
            <consortium name="DOE Joint Genome Institute"/>
            <person name="Mondo S.J."/>
            <person name="Dannebaum R.O."/>
            <person name="Kuo R.C."/>
            <person name="Labutti K."/>
            <person name="Haridas S."/>
            <person name="Kuo A."/>
            <person name="Salamov A."/>
            <person name="Ahrendt S.R."/>
            <person name="Lipzen A."/>
            <person name="Sullivan W."/>
            <person name="Andreopoulos W.B."/>
            <person name="Clum A."/>
            <person name="Lindquist E."/>
            <person name="Daum C."/>
            <person name="Ramamoorthy G.K."/>
            <person name="Gryganskyi A."/>
            <person name="Culley D."/>
            <person name="Magnuson J.K."/>
            <person name="James T.Y."/>
            <person name="O'Malley M.A."/>
            <person name="Stajich J.E."/>
            <person name="Spatafora J.W."/>
            <person name="Visel A."/>
            <person name="Grigoriev I.V."/>
        </authorList>
    </citation>
    <scope>NUCLEOTIDE SEQUENCE [LARGE SCALE GENOMIC DNA]</scope>
    <source>
        <strain evidence="6">finn</strain>
    </source>
</reference>
<reference evidence="5 6" key="1">
    <citation type="submission" date="2016-08" db="EMBL/GenBank/DDBJ databases">
        <title>Genomes of anaerobic fungi encode conserved fungal cellulosomes for biomass hydrolysis.</title>
        <authorList>
            <consortium name="DOE Joint Genome Institute"/>
            <person name="Haitjema C.H."/>
            <person name="Gilmore S.P."/>
            <person name="Henske J.K."/>
            <person name="Solomon K.V."/>
            <person name="De Groot R."/>
            <person name="Kuo A."/>
            <person name="Mondo S.J."/>
            <person name="Salamov A.A."/>
            <person name="Labutti K."/>
            <person name="Zhao Z."/>
            <person name="Chiniquy J."/>
            <person name="Barry K."/>
            <person name="Brewer H.M."/>
            <person name="Purvine S.O."/>
            <person name="Wright A.T."/>
            <person name="Boxma B."/>
            <person name="Van Alen T."/>
            <person name="Hackstein J.H."/>
            <person name="Baker S.E."/>
            <person name="Grigoriev I.V."/>
            <person name="O'Malley M.A."/>
        </authorList>
    </citation>
    <scope>NUCLEOTIDE SEQUENCE [LARGE SCALE GENOMIC DNA]</scope>
    <source>
        <strain evidence="6">finn</strain>
    </source>
</reference>
<proteinExistence type="predicted"/>
<evidence type="ECO:0000256" key="3">
    <source>
        <dbReference type="ARBA" id="ARBA00022801"/>
    </source>
</evidence>
<dbReference type="AlphaFoldDB" id="A0A1Y1UZX8"/>
<dbReference type="OrthoDB" id="2116659at2759"/>
<evidence type="ECO:0000259" key="4">
    <source>
        <dbReference type="PROSITE" id="PS51763"/>
    </source>
</evidence>
<evidence type="ECO:0000256" key="1">
    <source>
        <dbReference type="ARBA" id="ARBA00022729"/>
    </source>
</evidence>
<evidence type="ECO:0000256" key="2">
    <source>
        <dbReference type="ARBA" id="ARBA00022737"/>
    </source>
</evidence>
<accession>A0A1Y1UZX8</accession>
<dbReference type="Gene3D" id="3.90.1220.10">
    <property type="entry name" value="Cellulose docking domain, dockering"/>
    <property type="match status" value="2"/>
</dbReference>
<dbReference type="SUPFAM" id="SSF64571">
    <property type="entry name" value="Cellulose docking domain, dockering"/>
    <property type="match status" value="2"/>
</dbReference>
<dbReference type="EMBL" id="MCFH01000047">
    <property type="protein sequence ID" value="ORX44165.1"/>
    <property type="molecule type" value="Genomic_DNA"/>
</dbReference>
<evidence type="ECO:0000313" key="5">
    <source>
        <dbReference type="EMBL" id="ORX44165.1"/>
    </source>
</evidence>
<feature type="domain" description="CBM10" evidence="4">
    <location>
        <begin position="1"/>
        <end position="37"/>
    </location>
</feature>